<reference evidence="1 2" key="1">
    <citation type="submission" date="2019-07" db="EMBL/GenBank/DDBJ databases">
        <title>Whole genome shotgun sequence of Aliivibrio fischeri NBRC 101058.</title>
        <authorList>
            <person name="Hosoyama A."/>
            <person name="Uohara A."/>
            <person name="Ohji S."/>
            <person name="Ichikawa N."/>
        </authorList>
    </citation>
    <scope>NUCLEOTIDE SEQUENCE [LARGE SCALE GENOMIC DNA]</scope>
    <source>
        <strain evidence="1 2">NBRC 101058</strain>
    </source>
</reference>
<organism evidence="1 2">
    <name type="scientific">Aliivibrio fischeri</name>
    <name type="common">Vibrio fischeri</name>
    <dbReference type="NCBI Taxonomy" id="668"/>
    <lineage>
        <taxon>Bacteria</taxon>
        <taxon>Pseudomonadati</taxon>
        <taxon>Pseudomonadota</taxon>
        <taxon>Gammaproteobacteria</taxon>
        <taxon>Vibrionales</taxon>
        <taxon>Vibrionaceae</taxon>
        <taxon>Aliivibrio</taxon>
    </lineage>
</organism>
<dbReference type="Proteomes" id="UP000321787">
    <property type="component" value="Unassembled WGS sequence"/>
</dbReference>
<evidence type="ECO:0000313" key="1">
    <source>
        <dbReference type="EMBL" id="GEK14765.1"/>
    </source>
</evidence>
<accession>A0A1E5AL03</accession>
<proteinExistence type="predicted"/>
<evidence type="ECO:0000313" key="2">
    <source>
        <dbReference type="Proteomes" id="UP000321787"/>
    </source>
</evidence>
<sequence>MKTKSEKGAVVLIMTSLLILAALILSLGTYKSTFYQIKRAQNEVLAKQGHWRAEGAIECLFTFISETKTEPSLLSKNNSSTEYNDLKSACDITYPLENLYAKTISSASSTISYQLTYELNNEELIKKNIIPKITYGNGAIQARGNLIIDGSLNVYPDVTGDKIDDKDKCVAIKYTGAIDYRFSGSGLKTLNPEDNGPYDGYKGTCHASTKSNINISSKTDDPATSSNFLSDYIKENHYDPFEAFFQKPRSKLAEVKNEYTVISGSKLNCDDLIANAFTSSDKVWVLGNCDLGDGHSLTSLPQTPRNLVIEGGVLGIYSAVNFYGSVYHMYHHSPGLDLTTNWDGMVSANTLSSDDKKTVSHFQAGAFVPTGGLILDTPNSSTLLRGSIIFKYKRTARKEEYNNFTWQKGSWNDL</sequence>
<dbReference type="EMBL" id="BJTZ01000020">
    <property type="protein sequence ID" value="GEK14765.1"/>
    <property type="molecule type" value="Genomic_DNA"/>
</dbReference>
<protein>
    <recommendedName>
        <fullName evidence="3">Type 4 fimbrial biogenesis protein PilX N-terminal domain-containing protein</fullName>
    </recommendedName>
</protein>
<dbReference type="AlphaFoldDB" id="A0A1E5AL03"/>
<gene>
    <name evidence="1" type="ORF">AFI02nite_28010</name>
</gene>
<comment type="caution">
    <text evidence="1">The sequence shown here is derived from an EMBL/GenBank/DDBJ whole genome shotgun (WGS) entry which is preliminary data.</text>
</comment>
<evidence type="ECO:0008006" key="3">
    <source>
        <dbReference type="Google" id="ProtNLM"/>
    </source>
</evidence>
<dbReference type="RefSeq" id="WP_069595134.1">
    <property type="nucleotide sequence ID" value="NZ_BJTZ01000020.1"/>
</dbReference>
<name>A0A1E5AL03_ALIFS</name>